<dbReference type="AlphaFoldDB" id="A0A1X2ZM98"/>
<protein>
    <submittedName>
        <fullName evidence="2">Uncharacterized protein</fullName>
    </submittedName>
</protein>
<proteinExistence type="predicted"/>
<evidence type="ECO:0000313" key="1">
    <source>
        <dbReference type="EMBL" id="KAB5747614.1"/>
    </source>
</evidence>
<evidence type="ECO:0000313" key="4">
    <source>
        <dbReference type="Proteomes" id="UP000437631"/>
    </source>
</evidence>
<accession>A0A1X2ZM98</accession>
<evidence type="ECO:0000313" key="3">
    <source>
        <dbReference type="Proteomes" id="UP000193664"/>
    </source>
</evidence>
<evidence type="ECO:0000313" key="2">
    <source>
        <dbReference type="EMBL" id="OSG95519.1"/>
    </source>
</evidence>
<dbReference type="EMBL" id="WDLT01000002">
    <property type="protein sequence ID" value="KAB5747614.1"/>
    <property type="molecule type" value="Genomic_DNA"/>
</dbReference>
<gene>
    <name evidence="2" type="ORF">AD0028_0759</name>
    <name evidence="1" type="ORF">GA752_03275</name>
</gene>
<comment type="caution">
    <text evidence="2">The sequence shown here is derived from an EMBL/GenBank/DDBJ whole genome shotgun (WGS) entry which is preliminary data.</text>
</comment>
<reference evidence="1 4" key="2">
    <citation type="journal article" date="2019" name="Nat. Med.">
        <title>A library of human gut bacterial isolates paired with longitudinal multiomics data enables mechanistic microbiome research.</title>
        <authorList>
            <person name="Poyet M."/>
            <person name="Groussin M."/>
            <person name="Gibbons S.M."/>
            <person name="Avila-Pacheco J."/>
            <person name="Jiang X."/>
            <person name="Kearney S.M."/>
            <person name="Perrotta A.R."/>
            <person name="Berdy B."/>
            <person name="Zhao S."/>
            <person name="Lieberman T.D."/>
            <person name="Swanson P.K."/>
            <person name="Smith M."/>
            <person name="Roesemann S."/>
            <person name="Alexander J.E."/>
            <person name="Rich S.A."/>
            <person name="Livny J."/>
            <person name="Vlamakis H."/>
            <person name="Clish C."/>
            <person name="Bullock K."/>
            <person name="Deik A."/>
            <person name="Scott J."/>
            <person name="Pierce K.A."/>
            <person name="Xavier R.J."/>
            <person name="Alm E.J."/>
        </authorList>
    </citation>
    <scope>NUCLEOTIDE SEQUENCE [LARGE SCALE GENOMIC DNA]</scope>
    <source>
        <strain evidence="1 4">BIOML-A190</strain>
    </source>
</reference>
<dbReference type="RefSeq" id="WP_085408270.1">
    <property type="nucleotide sequence ID" value="NZ_JADMRD010000004.1"/>
</dbReference>
<sequence>MTRVPISQEAVGRALSKTLDHYDKAPGFMDEAYIIDTQEAGDLAAFLWARLDEECGRVGYELTTRP</sequence>
<dbReference type="EMBL" id="LNKF01000002">
    <property type="protein sequence ID" value="OSG95519.1"/>
    <property type="molecule type" value="Genomic_DNA"/>
</dbReference>
<reference evidence="2 3" key="1">
    <citation type="journal article" date="2016" name="Sci. Rep.">
        <title>Evaluation of genetic diversity among strains of the human gut commensal Bifidobacterium adolescentis.</title>
        <authorList>
            <person name="Duranti S."/>
            <person name="Milani C."/>
            <person name="Lugli G.A."/>
            <person name="Mancabelli L."/>
            <person name="Turroni F."/>
            <person name="Ferrario C."/>
            <person name="Mangifesta M."/>
            <person name="Viappiani A."/>
            <person name="Sanchez B."/>
            <person name="Margolles A."/>
            <person name="van Sinderen D."/>
            <person name="Ventura M."/>
        </authorList>
    </citation>
    <scope>NUCLEOTIDE SEQUENCE [LARGE SCALE GENOMIC DNA]</scope>
    <source>
        <strain evidence="2 3">AD2-8</strain>
    </source>
</reference>
<dbReference type="Proteomes" id="UP000193664">
    <property type="component" value="Unassembled WGS sequence"/>
</dbReference>
<name>A0A1X2ZM98_BIFAD</name>
<organism evidence="2 3">
    <name type="scientific">Bifidobacterium adolescentis</name>
    <dbReference type="NCBI Taxonomy" id="1680"/>
    <lineage>
        <taxon>Bacteria</taxon>
        <taxon>Bacillati</taxon>
        <taxon>Actinomycetota</taxon>
        <taxon>Actinomycetes</taxon>
        <taxon>Bifidobacteriales</taxon>
        <taxon>Bifidobacteriaceae</taxon>
        <taxon>Bifidobacterium</taxon>
    </lineage>
</organism>
<dbReference type="Proteomes" id="UP000437631">
    <property type="component" value="Unassembled WGS sequence"/>
</dbReference>